<sequence>MMQIFRSILSLVALVGVVACDDTQAECAGPRSDVEFIDAMVPHHEMAVEMSNKELADGTDPEVQAMAQGMHDAQLAEIAQMKAVRAELTGSDEVPERHDAQMQQMEADMKKLAAASGAEVDRVFVEEMLPHHAGAITMAHEALPYLEREDMRQLAHKIIRDQAAEIGQLGAMLDE</sequence>
<gene>
    <name evidence="2" type="ORF">OV079_03070</name>
</gene>
<dbReference type="PROSITE" id="PS51257">
    <property type="entry name" value="PROKAR_LIPOPROTEIN"/>
    <property type="match status" value="1"/>
</dbReference>
<evidence type="ECO:0000259" key="1">
    <source>
        <dbReference type="Pfam" id="PF03713"/>
    </source>
</evidence>
<dbReference type="Pfam" id="PF03713">
    <property type="entry name" value="DUF305"/>
    <property type="match status" value="2"/>
</dbReference>
<keyword evidence="3" id="KW-1185">Reference proteome</keyword>
<dbReference type="InterPro" id="IPR005183">
    <property type="entry name" value="DUF305_CopM-like"/>
</dbReference>
<proteinExistence type="predicted"/>
<dbReference type="AlphaFoldDB" id="A0A9X3EIA8"/>
<dbReference type="Proteomes" id="UP001150924">
    <property type="component" value="Unassembled WGS sequence"/>
</dbReference>
<evidence type="ECO:0000313" key="3">
    <source>
        <dbReference type="Proteomes" id="UP001150924"/>
    </source>
</evidence>
<feature type="domain" description="DUF305" evidence="1">
    <location>
        <begin position="95"/>
        <end position="173"/>
    </location>
</feature>
<reference evidence="2" key="1">
    <citation type="submission" date="2022-11" db="EMBL/GenBank/DDBJ databases">
        <title>Minimal conservation of predation-associated metabolite biosynthetic gene clusters underscores biosynthetic potential of Myxococcota including descriptions for ten novel species: Archangium lansinium sp. nov., Myxococcus landrumus sp. nov., Nannocystis bai.</title>
        <authorList>
            <person name="Ahearne A."/>
            <person name="Stevens C."/>
            <person name="Phillips K."/>
        </authorList>
    </citation>
    <scope>NUCLEOTIDE SEQUENCE</scope>
    <source>
        <strain evidence="2">Na p29</strain>
    </source>
</reference>
<organism evidence="2 3">
    <name type="scientific">Nannocystis pusilla</name>
    <dbReference type="NCBI Taxonomy" id="889268"/>
    <lineage>
        <taxon>Bacteria</taxon>
        <taxon>Pseudomonadati</taxon>
        <taxon>Myxococcota</taxon>
        <taxon>Polyangia</taxon>
        <taxon>Nannocystales</taxon>
        <taxon>Nannocystaceae</taxon>
        <taxon>Nannocystis</taxon>
    </lineage>
</organism>
<dbReference type="Gene3D" id="1.20.1260.10">
    <property type="match status" value="1"/>
</dbReference>
<name>A0A9X3EIA8_9BACT</name>
<dbReference type="PANTHER" id="PTHR36933:SF1">
    <property type="entry name" value="SLL0788 PROTEIN"/>
    <property type="match status" value="1"/>
</dbReference>
<comment type="caution">
    <text evidence="2">The sequence shown here is derived from an EMBL/GenBank/DDBJ whole genome shotgun (WGS) entry which is preliminary data.</text>
</comment>
<feature type="domain" description="DUF305" evidence="1">
    <location>
        <begin position="26"/>
        <end position="84"/>
    </location>
</feature>
<accession>A0A9X3EIA8</accession>
<dbReference type="EMBL" id="JAPNKE010000002">
    <property type="protein sequence ID" value="MCY1004567.1"/>
    <property type="molecule type" value="Genomic_DNA"/>
</dbReference>
<dbReference type="RefSeq" id="WP_267766123.1">
    <property type="nucleotide sequence ID" value="NZ_JAPNKE010000002.1"/>
</dbReference>
<protein>
    <submittedName>
        <fullName evidence="2">DUF305 domain-containing protein</fullName>
    </submittedName>
</protein>
<dbReference type="PANTHER" id="PTHR36933">
    <property type="entry name" value="SLL0788 PROTEIN"/>
    <property type="match status" value="1"/>
</dbReference>
<dbReference type="InterPro" id="IPR012347">
    <property type="entry name" value="Ferritin-like"/>
</dbReference>
<evidence type="ECO:0000313" key="2">
    <source>
        <dbReference type="EMBL" id="MCY1004567.1"/>
    </source>
</evidence>